<name>A0A7S4L579_GUITH</name>
<feature type="region of interest" description="Disordered" evidence="1">
    <location>
        <begin position="252"/>
        <end position="283"/>
    </location>
</feature>
<gene>
    <name evidence="2" type="ORF">GTHE00462_LOCUS23719</name>
</gene>
<accession>A0A7S4L579</accession>
<evidence type="ECO:0000256" key="1">
    <source>
        <dbReference type="SAM" id="MobiDB-lite"/>
    </source>
</evidence>
<protein>
    <submittedName>
        <fullName evidence="2">Uncharacterized protein</fullName>
    </submittedName>
</protein>
<sequence length="310" mass="34721">MLVQLGLKLDAPTRIKGYSRTTKKFYMAATAFKMPPKVLFVKISPTSNKAESTILLEKKDKNSADSKELVGYDSWRHILAMHTDSDATGNILVMGIRVDNIKSSKDKPRKQRTIFIAQLSKDGKIVESDDIPLNPRHVPVAFTVLKSGKIRIVTGTKLMIDLTCRDPNNPVDTKKSFDLIVGSVIAKKNVTKKAPKFMDPNSGKIYRDGHGKKFAPLPMNPEVFKRLVPLPKGWMPFKASDWKDTKKKAQKALQRDNPTAPPKGVSLARASKFRGGELSTPDPLLREEMQLHGYFYNKVTRRNSFTTPGN</sequence>
<dbReference type="EMBL" id="HBKN01030519">
    <property type="protein sequence ID" value="CAE2315106.1"/>
    <property type="molecule type" value="Transcribed_RNA"/>
</dbReference>
<reference evidence="2" key="1">
    <citation type="submission" date="2021-01" db="EMBL/GenBank/DDBJ databases">
        <authorList>
            <person name="Corre E."/>
            <person name="Pelletier E."/>
            <person name="Niang G."/>
            <person name="Scheremetjew M."/>
            <person name="Finn R."/>
            <person name="Kale V."/>
            <person name="Holt S."/>
            <person name="Cochrane G."/>
            <person name="Meng A."/>
            <person name="Brown T."/>
            <person name="Cohen L."/>
        </authorList>
    </citation>
    <scope>NUCLEOTIDE SEQUENCE</scope>
    <source>
        <strain evidence="2">CCMP 2712</strain>
    </source>
</reference>
<dbReference type="AlphaFoldDB" id="A0A7S4L579"/>
<organism evidence="2">
    <name type="scientific">Guillardia theta</name>
    <name type="common">Cryptophyte</name>
    <name type="synonym">Cryptomonas phi</name>
    <dbReference type="NCBI Taxonomy" id="55529"/>
    <lineage>
        <taxon>Eukaryota</taxon>
        <taxon>Cryptophyceae</taxon>
        <taxon>Pyrenomonadales</taxon>
        <taxon>Geminigeraceae</taxon>
        <taxon>Guillardia</taxon>
    </lineage>
</organism>
<proteinExistence type="predicted"/>
<evidence type="ECO:0000313" key="2">
    <source>
        <dbReference type="EMBL" id="CAE2315106.1"/>
    </source>
</evidence>